<keyword evidence="2" id="KW-0677">Repeat</keyword>
<feature type="repeat" description="PPR" evidence="3">
    <location>
        <begin position="158"/>
        <end position="192"/>
    </location>
</feature>
<comment type="similarity">
    <text evidence="1">Belongs to the PPR family. P subfamily.</text>
</comment>
<evidence type="ECO:0000313" key="4">
    <source>
        <dbReference type="EMBL" id="KAH7543321.1"/>
    </source>
</evidence>
<evidence type="ECO:0000256" key="3">
    <source>
        <dbReference type="PROSITE-ProRule" id="PRU00708"/>
    </source>
</evidence>
<evidence type="ECO:0000256" key="1">
    <source>
        <dbReference type="ARBA" id="ARBA00007626"/>
    </source>
</evidence>
<dbReference type="Pfam" id="PF12854">
    <property type="entry name" value="PPR_1"/>
    <property type="match status" value="1"/>
</dbReference>
<organism evidence="4 5">
    <name type="scientific">Ziziphus jujuba var. spinosa</name>
    <dbReference type="NCBI Taxonomy" id="714518"/>
    <lineage>
        <taxon>Eukaryota</taxon>
        <taxon>Viridiplantae</taxon>
        <taxon>Streptophyta</taxon>
        <taxon>Embryophyta</taxon>
        <taxon>Tracheophyta</taxon>
        <taxon>Spermatophyta</taxon>
        <taxon>Magnoliopsida</taxon>
        <taxon>eudicotyledons</taxon>
        <taxon>Gunneridae</taxon>
        <taxon>Pentapetalae</taxon>
        <taxon>rosids</taxon>
        <taxon>fabids</taxon>
        <taxon>Rosales</taxon>
        <taxon>Rhamnaceae</taxon>
        <taxon>Paliureae</taxon>
        <taxon>Ziziphus</taxon>
    </lineage>
</organism>
<name>A0A978VWX6_ZIZJJ</name>
<sequence>MMQRSARRNACSCINRAFKKLHGNCNDLNDTLSLFNTMLLMHPLPSLVLSNQLLTKIARMNHYLAVITSYKQMGMFGIVPDLYTLNILINCLGDLNRMDCSLFVSLKLFKLGYEWEEGDCEPNVVTYNTILNALCKMGKTSAAIQWFRKMEEEICKPNTVTYPTVIVCLCKDWLVSEAMNLFLEMNTRVLLPDVLLLTPLYAPRIEDMVVEAQGVVEIMSQKGIKPSEFTYNSLIYGYCLQKEVDVARKVFDMMLPKGCETHVYAYNILMGIITRKRQMEQ</sequence>
<dbReference type="InterPro" id="IPR011990">
    <property type="entry name" value="TPR-like_helical_dom_sf"/>
</dbReference>
<dbReference type="NCBIfam" id="TIGR00756">
    <property type="entry name" value="PPR"/>
    <property type="match status" value="2"/>
</dbReference>
<dbReference type="PANTHER" id="PTHR47941">
    <property type="entry name" value="PENTATRICOPEPTIDE REPEAT-CONTAINING PROTEIN 3, MITOCHONDRIAL"/>
    <property type="match status" value="1"/>
</dbReference>
<gene>
    <name evidence="4" type="ORF">FEM48_Zijuj02G0171900</name>
</gene>
<dbReference type="InterPro" id="IPR002885">
    <property type="entry name" value="PPR_rpt"/>
</dbReference>
<dbReference type="AlphaFoldDB" id="A0A978VWX6"/>
<dbReference type="Proteomes" id="UP000813462">
    <property type="component" value="Unassembled WGS sequence"/>
</dbReference>
<feature type="repeat" description="PPR" evidence="3">
    <location>
        <begin position="123"/>
        <end position="157"/>
    </location>
</feature>
<evidence type="ECO:0000313" key="5">
    <source>
        <dbReference type="Proteomes" id="UP000813462"/>
    </source>
</evidence>
<reference evidence="4" key="1">
    <citation type="journal article" date="2021" name="Front. Plant Sci.">
        <title>Chromosome-Scale Genome Assembly for Chinese Sour Jujube and Insights Into Its Genome Evolution and Domestication Signature.</title>
        <authorList>
            <person name="Shen L.-Y."/>
            <person name="Luo H."/>
            <person name="Wang X.-L."/>
            <person name="Wang X.-M."/>
            <person name="Qiu X.-J."/>
            <person name="Liu H."/>
            <person name="Zhou S.-S."/>
            <person name="Jia K.-H."/>
            <person name="Nie S."/>
            <person name="Bao Y.-T."/>
            <person name="Zhang R.-G."/>
            <person name="Yun Q.-Z."/>
            <person name="Chai Y.-H."/>
            <person name="Lu J.-Y."/>
            <person name="Li Y."/>
            <person name="Zhao S.-W."/>
            <person name="Mao J.-F."/>
            <person name="Jia S.-G."/>
            <person name="Mao Y.-M."/>
        </authorList>
    </citation>
    <scope>NUCLEOTIDE SEQUENCE</scope>
    <source>
        <strain evidence="4">AT0</strain>
        <tissue evidence="4">Leaf</tissue>
    </source>
</reference>
<dbReference type="EMBL" id="JAEACU010000002">
    <property type="protein sequence ID" value="KAH7543321.1"/>
    <property type="molecule type" value="Genomic_DNA"/>
</dbReference>
<protein>
    <submittedName>
        <fullName evidence="4">Uncharacterized protein</fullName>
    </submittedName>
</protein>
<evidence type="ECO:0000256" key="2">
    <source>
        <dbReference type="ARBA" id="ARBA00022737"/>
    </source>
</evidence>
<dbReference type="Pfam" id="PF13041">
    <property type="entry name" value="PPR_2"/>
    <property type="match status" value="1"/>
</dbReference>
<proteinExistence type="inferred from homology"/>
<dbReference type="Gene3D" id="1.25.40.10">
    <property type="entry name" value="Tetratricopeptide repeat domain"/>
    <property type="match status" value="3"/>
</dbReference>
<accession>A0A978VWX6</accession>
<dbReference type="PROSITE" id="PS51375">
    <property type="entry name" value="PPR"/>
    <property type="match status" value="3"/>
</dbReference>
<feature type="repeat" description="PPR" evidence="3">
    <location>
        <begin position="227"/>
        <end position="261"/>
    </location>
</feature>
<comment type="caution">
    <text evidence="4">The sequence shown here is derived from an EMBL/GenBank/DDBJ whole genome shotgun (WGS) entry which is preliminary data.</text>
</comment>